<dbReference type="Proteomes" id="UP000308760">
    <property type="component" value="Unassembled WGS sequence"/>
</dbReference>
<reference evidence="6 7" key="2">
    <citation type="submission" date="2019-05" db="EMBL/GenBank/DDBJ databases">
        <title>Glycomyces buryatensis sp. nov.</title>
        <authorList>
            <person name="Nikitina E."/>
        </authorList>
    </citation>
    <scope>NUCLEOTIDE SEQUENCE [LARGE SCALE GENOMIC DNA]</scope>
    <source>
        <strain evidence="6 7">18</strain>
    </source>
</reference>
<dbReference type="OrthoDB" id="5171090at2"/>
<dbReference type="SUPFAM" id="SSF53067">
    <property type="entry name" value="Actin-like ATPase domain"/>
    <property type="match status" value="1"/>
</dbReference>
<dbReference type="PANTHER" id="PTHR42749">
    <property type="entry name" value="CELL SHAPE-DETERMINING PROTEIN MREB"/>
    <property type="match status" value="1"/>
</dbReference>
<dbReference type="InterPro" id="IPR043129">
    <property type="entry name" value="ATPase_NBD"/>
</dbReference>
<keyword evidence="2" id="KW-0067">ATP-binding</keyword>
<evidence type="ECO:0000256" key="5">
    <source>
        <dbReference type="SAM" id="Phobius"/>
    </source>
</evidence>
<keyword evidence="1" id="KW-0547">Nucleotide-binding</keyword>
<dbReference type="Pfam" id="PF00012">
    <property type="entry name" value="HSP70"/>
    <property type="match status" value="1"/>
</dbReference>
<evidence type="ECO:0000256" key="1">
    <source>
        <dbReference type="ARBA" id="ARBA00022741"/>
    </source>
</evidence>
<dbReference type="EMBL" id="STGY01000021">
    <property type="protein sequence ID" value="THV42674.1"/>
    <property type="molecule type" value="Genomic_DNA"/>
</dbReference>
<keyword evidence="5" id="KW-0812">Transmembrane</keyword>
<dbReference type="InterPro" id="IPR013126">
    <property type="entry name" value="Hsp_70_fam"/>
</dbReference>
<dbReference type="Gene3D" id="3.30.420.40">
    <property type="match status" value="2"/>
</dbReference>
<evidence type="ECO:0000256" key="4">
    <source>
        <dbReference type="SAM" id="MobiDB-lite"/>
    </source>
</evidence>
<dbReference type="PANTHER" id="PTHR42749:SF1">
    <property type="entry name" value="CELL SHAPE-DETERMINING PROTEIN MREB"/>
    <property type="match status" value="1"/>
</dbReference>
<keyword evidence="3" id="KW-0143">Chaperone</keyword>
<keyword evidence="5" id="KW-0472">Membrane</keyword>
<proteinExistence type="predicted"/>
<evidence type="ECO:0000313" key="7">
    <source>
        <dbReference type="Proteomes" id="UP000308760"/>
    </source>
</evidence>
<evidence type="ECO:0000256" key="3">
    <source>
        <dbReference type="ARBA" id="ARBA00023186"/>
    </source>
</evidence>
<organism evidence="6 7">
    <name type="scientific">Glycomyces buryatensis</name>
    <dbReference type="NCBI Taxonomy" id="2570927"/>
    <lineage>
        <taxon>Bacteria</taxon>
        <taxon>Bacillati</taxon>
        <taxon>Actinomycetota</taxon>
        <taxon>Actinomycetes</taxon>
        <taxon>Glycomycetales</taxon>
        <taxon>Glycomycetaceae</taxon>
        <taxon>Glycomyces</taxon>
    </lineage>
</organism>
<feature type="region of interest" description="Disordered" evidence="4">
    <location>
        <begin position="294"/>
        <end position="392"/>
    </location>
</feature>
<keyword evidence="5" id="KW-1133">Transmembrane helix</keyword>
<reference evidence="7" key="1">
    <citation type="submission" date="2019-04" db="EMBL/GenBank/DDBJ databases">
        <title>Nocardioides xinjiangensis sp. nov.</title>
        <authorList>
            <person name="Liu S."/>
        </authorList>
    </citation>
    <scope>NUCLEOTIDE SEQUENCE [LARGE SCALE GENOMIC DNA]</scope>
    <source>
        <strain evidence="7">18</strain>
    </source>
</reference>
<dbReference type="InterPro" id="IPR005543">
    <property type="entry name" value="PASTA_dom"/>
</dbReference>
<keyword evidence="7" id="KW-1185">Reference proteome</keyword>
<gene>
    <name evidence="6" type="ORF">FAB82_05780</name>
</gene>
<dbReference type="Gene3D" id="3.30.10.20">
    <property type="match status" value="1"/>
</dbReference>
<dbReference type="Gene3D" id="3.90.640.10">
    <property type="entry name" value="Actin, Chain A, domain 4"/>
    <property type="match status" value="1"/>
</dbReference>
<feature type="compositionally biased region" description="Low complexity" evidence="4">
    <location>
        <begin position="316"/>
        <end position="341"/>
    </location>
</feature>
<sequence>MNAIDHAGSHHFTSIPPLTCKANTGRIAFVRPHRLGSMQAVSLTPAADIDPEVAAARYTEAGGSELEPGQALVVYRLGSDLFDAAVIRSAGHRHFIASQRSAAIGGREFDALLLAFLSGRHRDADPTFWDRLDNPSDAADGRLRAGLSEKIRRARELLSKQDEAVVAVPEIGLALHLTREQVETCIRELVEQTVYLVEGVLNDVEPAGLLLAGGAARTPLVAAELRRSLGLEPLMATGPVHAVEETPTKAFDTLPEPGGPVPRRQRRILARTGAISVALVAIVAAVAAFGTGLGDDQVPVSDPAASEATGDGGAGASDSTETAPSTSPSPSESSSSAEESPSPSPEEEDEADAPASPESDPEDTTEPTTEAAETGRTPNVDGMQASDAGDEFADAGFHNISYVGEERGVFDFTYEDCEVIDQDPASGSEQPYDKKITVTYSYSSGDGSDCLD</sequence>
<evidence type="ECO:0000313" key="6">
    <source>
        <dbReference type="EMBL" id="THV42674.1"/>
    </source>
</evidence>
<dbReference type="CDD" id="cd06577">
    <property type="entry name" value="PASTA_pknB"/>
    <property type="match status" value="1"/>
</dbReference>
<evidence type="ECO:0000256" key="2">
    <source>
        <dbReference type="ARBA" id="ARBA00022840"/>
    </source>
</evidence>
<name>A0A4S8QPN1_9ACTN</name>
<protein>
    <submittedName>
        <fullName evidence="6">PASTA domain-containing protein</fullName>
    </submittedName>
</protein>
<comment type="caution">
    <text evidence="6">The sequence shown here is derived from an EMBL/GenBank/DDBJ whole genome shotgun (WGS) entry which is preliminary data.</text>
</comment>
<dbReference type="AlphaFoldDB" id="A0A4S8QPN1"/>
<accession>A0A4S8QPN1</accession>
<dbReference type="GO" id="GO:0005524">
    <property type="term" value="F:ATP binding"/>
    <property type="evidence" value="ECO:0007669"/>
    <property type="project" value="UniProtKB-KW"/>
</dbReference>
<feature type="transmembrane region" description="Helical" evidence="5">
    <location>
        <begin position="273"/>
        <end position="293"/>
    </location>
</feature>
<dbReference type="GO" id="GO:0140662">
    <property type="term" value="F:ATP-dependent protein folding chaperone"/>
    <property type="evidence" value="ECO:0007669"/>
    <property type="project" value="InterPro"/>
</dbReference>